<evidence type="ECO:0008006" key="3">
    <source>
        <dbReference type="Google" id="ProtNLM"/>
    </source>
</evidence>
<dbReference type="Proteomes" id="UP000178771">
    <property type="component" value="Unassembled WGS sequence"/>
</dbReference>
<gene>
    <name evidence="1" type="ORF">A2982_02420</name>
</gene>
<proteinExistence type="predicted"/>
<accession>A0A1F4V1Z8</accession>
<dbReference type="EMBL" id="MEVH01000031">
    <property type="protein sequence ID" value="OGC51100.1"/>
    <property type="molecule type" value="Genomic_DNA"/>
</dbReference>
<name>A0A1F4V1Z8_UNCKA</name>
<dbReference type="STRING" id="1802624.A2982_02420"/>
<dbReference type="AlphaFoldDB" id="A0A1F4V1Z8"/>
<evidence type="ECO:0000313" key="2">
    <source>
        <dbReference type="Proteomes" id="UP000178771"/>
    </source>
</evidence>
<protein>
    <recommendedName>
        <fullName evidence="3">Type 4 fimbrial biogenesis protein PilX N-terminal domain-containing protein</fullName>
    </recommendedName>
</protein>
<comment type="caution">
    <text evidence="1">The sequence shown here is derived from an EMBL/GenBank/DDBJ whole genome shotgun (WGS) entry which is preliminary data.</text>
</comment>
<evidence type="ECO:0000313" key="1">
    <source>
        <dbReference type="EMBL" id="OGC51100.1"/>
    </source>
</evidence>
<sequence length="249" mass="27092">MTKHKSGAAALILVVLTMVTVLGIAVTSASQSTINLRDAAYSTQNDQALACAQAGIEIGLANTNEDNDSFEETKLLSYDGRDLCTYDVQSGSMPDGTKVIPAHVVKENLTQQYNTGGSNDTITIEFKPLGSDEKASIAVYLYDLQGGNELTRQMIYCYRGGSLPPDDFERKTANGDGVCSLNVPLKKAAYLRIRPLYTDMQIRITNFPSQTGWEIVSVGTAGKSRRTIKAYKFYSQLPAAFDEAIVSFD</sequence>
<reference evidence="1 2" key="1">
    <citation type="journal article" date="2016" name="Nat. Commun.">
        <title>Thousands of microbial genomes shed light on interconnected biogeochemical processes in an aquifer system.</title>
        <authorList>
            <person name="Anantharaman K."/>
            <person name="Brown C.T."/>
            <person name="Hug L.A."/>
            <person name="Sharon I."/>
            <person name="Castelle C.J."/>
            <person name="Probst A.J."/>
            <person name="Thomas B.C."/>
            <person name="Singh A."/>
            <person name="Wilkins M.J."/>
            <person name="Karaoz U."/>
            <person name="Brodie E.L."/>
            <person name="Williams K.H."/>
            <person name="Hubbard S.S."/>
            <person name="Banfield J.F."/>
        </authorList>
    </citation>
    <scope>NUCLEOTIDE SEQUENCE [LARGE SCALE GENOMIC DNA]</scope>
</reference>
<organism evidence="1 2">
    <name type="scientific">candidate division WWE3 bacterium RIFCSPLOWO2_01_FULL_39_13</name>
    <dbReference type="NCBI Taxonomy" id="1802624"/>
    <lineage>
        <taxon>Bacteria</taxon>
        <taxon>Katanobacteria</taxon>
    </lineage>
</organism>